<evidence type="ECO:0000313" key="1">
    <source>
        <dbReference type="EMBL" id="QRF66706.1"/>
    </source>
</evidence>
<dbReference type="Proteomes" id="UP000596387">
    <property type="component" value="Chromosome"/>
</dbReference>
<protein>
    <submittedName>
        <fullName evidence="1">Sulfotransferase family protein</fullName>
    </submittedName>
</protein>
<dbReference type="InterPro" id="IPR027417">
    <property type="entry name" value="P-loop_NTPase"/>
</dbReference>
<organism evidence="1 2">
    <name type="scientific">Ponticoccus alexandrii</name>
    <dbReference type="NCBI Taxonomy" id="1943633"/>
    <lineage>
        <taxon>Bacteria</taxon>
        <taxon>Pseudomonadati</taxon>
        <taxon>Pseudomonadota</taxon>
        <taxon>Alphaproteobacteria</taxon>
        <taxon>Rhodobacterales</taxon>
        <taxon>Roseobacteraceae</taxon>
        <taxon>Ponticoccus</taxon>
    </lineage>
</organism>
<evidence type="ECO:0000313" key="2">
    <source>
        <dbReference type="Proteomes" id="UP000596387"/>
    </source>
</evidence>
<reference evidence="1 2" key="1">
    <citation type="submission" date="2019-12" db="EMBL/GenBank/DDBJ databases">
        <title>Complete Genome Sequence of a Quorum-Sensing Bacterium,Rhodobacteraceae bacterium C31, Isolated from a marine microalgae symbiotic bacteria.</title>
        <authorList>
            <person name="Zhang Y."/>
        </authorList>
    </citation>
    <scope>NUCLEOTIDE SEQUENCE [LARGE SCALE GENOMIC DNA]</scope>
    <source>
        <strain evidence="1 2">C31</strain>
    </source>
</reference>
<dbReference type="EMBL" id="CP047166">
    <property type="protein sequence ID" value="QRF66706.1"/>
    <property type="molecule type" value="Genomic_DNA"/>
</dbReference>
<proteinExistence type="predicted"/>
<accession>A0ABX7FA19</accession>
<keyword evidence="2" id="KW-1185">Reference proteome</keyword>
<sequence>MGADANPRVCRVSGVKLVNLGLPKSGTTTLAHALDRAGWVAADHKVRRIHSREVGLGGTFIAKQLYDAYFAGGDPFAVLDDLYDALTEVSVLKGTLSLWPQCDYAMLRAMRQARPGMLYVATWRPPADISDSMRRWTNLGTDRLPWGAVPGLPYGYGESDDQRIRWIEGHYAMLDALFADDPHFLRLDVRVPDAADRLAAHIGRPVPWWGQANRNPVGVA</sequence>
<name>A0ABX7FA19_9RHOB</name>
<dbReference type="Gene3D" id="3.40.50.300">
    <property type="entry name" value="P-loop containing nucleotide triphosphate hydrolases"/>
    <property type="match status" value="1"/>
</dbReference>
<dbReference type="SUPFAM" id="SSF52540">
    <property type="entry name" value="P-loop containing nucleoside triphosphate hydrolases"/>
    <property type="match status" value="1"/>
</dbReference>
<gene>
    <name evidence="1" type="ORF">GQA70_10515</name>
</gene>